<keyword evidence="3" id="KW-0539">Nucleus</keyword>
<comment type="subcellular location">
    <subcellularLocation>
        <location evidence="1">Nucleus</location>
    </subcellularLocation>
</comment>
<evidence type="ECO:0008006" key="6">
    <source>
        <dbReference type="Google" id="ProtNLM"/>
    </source>
</evidence>
<comment type="similarity">
    <text evidence="2">Belongs to the replication factor A protein 3 family.</text>
</comment>
<gene>
    <name evidence="4" type="ORF">PHLGIDRAFT_121504</name>
</gene>
<evidence type="ECO:0000256" key="1">
    <source>
        <dbReference type="ARBA" id="ARBA00004123"/>
    </source>
</evidence>
<dbReference type="InterPro" id="IPR013970">
    <property type="entry name" value="Rfa2"/>
</dbReference>
<dbReference type="GO" id="GO:0006260">
    <property type="term" value="P:DNA replication"/>
    <property type="evidence" value="ECO:0007669"/>
    <property type="project" value="InterPro"/>
</dbReference>
<organism evidence="4 5">
    <name type="scientific">Phlebiopsis gigantea (strain 11061_1 CR5-6)</name>
    <name type="common">White-rot fungus</name>
    <name type="synonym">Peniophora gigantea</name>
    <dbReference type="NCBI Taxonomy" id="745531"/>
    <lineage>
        <taxon>Eukaryota</taxon>
        <taxon>Fungi</taxon>
        <taxon>Dikarya</taxon>
        <taxon>Basidiomycota</taxon>
        <taxon>Agaricomycotina</taxon>
        <taxon>Agaricomycetes</taxon>
        <taxon>Polyporales</taxon>
        <taxon>Phanerochaetaceae</taxon>
        <taxon>Phlebiopsis</taxon>
    </lineage>
</organism>
<dbReference type="EMBL" id="KN840611">
    <property type="protein sequence ID" value="KIP03536.1"/>
    <property type="molecule type" value="Genomic_DNA"/>
</dbReference>
<dbReference type="Proteomes" id="UP000053257">
    <property type="component" value="Unassembled WGS sequence"/>
</dbReference>
<dbReference type="OrthoDB" id="188186at2759"/>
<dbReference type="InterPro" id="IPR012340">
    <property type="entry name" value="NA-bd_OB-fold"/>
</dbReference>
<evidence type="ECO:0000313" key="5">
    <source>
        <dbReference type="Proteomes" id="UP000053257"/>
    </source>
</evidence>
<accession>A0A0C3RST6</accession>
<protein>
    <recommendedName>
        <fullName evidence="6">Replication factor A protein 3</fullName>
    </recommendedName>
</protein>
<evidence type="ECO:0000256" key="2">
    <source>
        <dbReference type="ARBA" id="ARBA00009761"/>
    </source>
</evidence>
<name>A0A0C3RST6_PHLG1</name>
<dbReference type="GO" id="GO:0031981">
    <property type="term" value="C:nuclear lumen"/>
    <property type="evidence" value="ECO:0007669"/>
    <property type="project" value="UniProtKB-ARBA"/>
</dbReference>
<dbReference type="Gene3D" id="2.40.50.140">
    <property type="entry name" value="Nucleic acid-binding proteins"/>
    <property type="match status" value="1"/>
</dbReference>
<keyword evidence="5" id="KW-1185">Reference proteome</keyword>
<dbReference type="HOGENOM" id="CLU_141922_1_1_1"/>
<proteinExistence type="inferred from homology"/>
<dbReference type="AlphaFoldDB" id="A0A0C3RST6"/>
<reference evidence="4 5" key="1">
    <citation type="journal article" date="2014" name="PLoS Genet.">
        <title>Analysis of the Phlebiopsis gigantea genome, transcriptome and secretome provides insight into its pioneer colonization strategies of wood.</title>
        <authorList>
            <person name="Hori C."/>
            <person name="Ishida T."/>
            <person name="Igarashi K."/>
            <person name="Samejima M."/>
            <person name="Suzuki H."/>
            <person name="Master E."/>
            <person name="Ferreira P."/>
            <person name="Ruiz-Duenas F.J."/>
            <person name="Held B."/>
            <person name="Canessa P."/>
            <person name="Larrondo L.F."/>
            <person name="Schmoll M."/>
            <person name="Druzhinina I.S."/>
            <person name="Kubicek C.P."/>
            <person name="Gaskell J.A."/>
            <person name="Kersten P."/>
            <person name="St John F."/>
            <person name="Glasner J."/>
            <person name="Sabat G."/>
            <person name="Splinter BonDurant S."/>
            <person name="Syed K."/>
            <person name="Yadav J."/>
            <person name="Mgbeahuruike A.C."/>
            <person name="Kovalchuk A."/>
            <person name="Asiegbu F.O."/>
            <person name="Lackner G."/>
            <person name="Hoffmeister D."/>
            <person name="Rencoret J."/>
            <person name="Gutierrez A."/>
            <person name="Sun H."/>
            <person name="Lindquist E."/>
            <person name="Barry K."/>
            <person name="Riley R."/>
            <person name="Grigoriev I.V."/>
            <person name="Henrissat B."/>
            <person name="Kues U."/>
            <person name="Berka R.M."/>
            <person name="Martinez A.T."/>
            <person name="Covert S.F."/>
            <person name="Blanchette R.A."/>
            <person name="Cullen D."/>
        </authorList>
    </citation>
    <scope>NUCLEOTIDE SEQUENCE [LARGE SCALE GENOMIC DNA]</scope>
    <source>
        <strain evidence="4 5">11061_1 CR5-6</strain>
    </source>
</reference>
<dbReference type="GO" id="GO:0006310">
    <property type="term" value="P:DNA recombination"/>
    <property type="evidence" value="ECO:0007669"/>
    <property type="project" value="InterPro"/>
</dbReference>
<dbReference type="SUPFAM" id="SSF50249">
    <property type="entry name" value="Nucleic acid-binding proteins"/>
    <property type="match status" value="1"/>
</dbReference>
<dbReference type="GO" id="GO:0006281">
    <property type="term" value="P:DNA repair"/>
    <property type="evidence" value="ECO:0007669"/>
    <property type="project" value="InterPro"/>
</dbReference>
<dbReference type="Pfam" id="PF08661">
    <property type="entry name" value="Rep_fac-A_3"/>
    <property type="match status" value="1"/>
</dbReference>
<dbReference type="GO" id="GO:0003677">
    <property type="term" value="F:DNA binding"/>
    <property type="evidence" value="ECO:0007669"/>
    <property type="project" value="InterPro"/>
</dbReference>
<sequence>MSQPTHTLVNSARLLDHIGQTVRLTGLVLLRNTEDKELLVKASDDGKVRVALDDVTQIPQSAYAEIVGEVVKSGDALAVQAKHVIETGDMLDLSLVDFVVEAGYNPRLARAW</sequence>
<evidence type="ECO:0000256" key="3">
    <source>
        <dbReference type="ARBA" id="ARBA00023242"/>
    </source>
</evidence>
<evidence type="ECO:0000313" key="4">
    <source>
        <dbReference type="EMBL" id="KIP03536.1"/>
    </source>
</evidence>